<reference evidence="2" key="2">
    <citation type="submission" date="2020-09" db="EMBL/GenBank/DDBJ databases">
        <authorList>
            <person name="Sun Q."/>
            <person name="Zhou Y."/>
        </authorList>
    </citation>
    <scope>NUCLEOTIDE SEQUENCE</scope>
    <source>
        <strain evidence="2">CGMCC 4.7272</strain>
    </source>
</reference>
<proteinExistence type="predicted"/>
<organism evidence="2 3">
    <name type="scientific">Streptomyces lacrimifluminis</name>
    <dbReference type="NCBI Taxonomy" id="1500077"/>
    <lineage>
        <taxon>Bacteria</taxon>
        <taxon>Bacillati</taxon>
        <taxon>Actinomycetota</taxon>
        <taxon>Actinomycetes</taxon>
        <taxon>Kitasatosporales</taxon>
        <taxon>Streptomycetaceae</taxon>
        <taxon>Streptomyces</taxon>
    </lineage>
</organism>
<comment type="caution">
    <text evidence="2">The sequence shown here is derived from an EMBL/GenBank/DDBJ whole genome shotgun (WGS) entry which is preliminary data.</text>
</comment>
<dbReference type="AlphaFoldDB" id="A0A917KQX8"/>
<dbReference type="Pfam" id="PF25232">
    <property type="entry name" value="DUF7848"/>
    <property type="match status" value="1"/>
</dbReference>
<evidence type="ECO:0000313" key="3">
    <source>
        <dbReference type="Proteomes" id="UP000625682"/>
    </source>
</evidence>
<gene>
    <name evidence="2" type="ORF">GCM10012282_22260</name>
</gene>
<evidence type="ECO:0000313" key="2">
    <source>
        <dbReference type="EMBL" id="GGJ25182.1"/>
    </source>
</evidence>
<evidence type="ECO:0000259" key="1">
    <source>
        <dbReference type="Pfam" id="PF25232"/>
    </source>
</evidence>
<protein>
    <recommendedName>
        <fullName evidence="1">DUF7848 domain-containing protein</fullName>
    </recommendedName>
</protein>
<dbReference type="Proteomes" id="UP000625682">
    <property type="component" value="Unassembled WGS sequence"/>
</dbReference>
<accession>A0A917KQX8</accession>
<dbReference type="EMBL" id="BMMU01000005">
    <property type="protein sequence ID" value="GGJ25182.1"/>
    <property type="molecule type" value="Genomic_DNA"/>
</dbReference>
<dbReference type="InterPro" id="IPR057170">
    <property type="entry name" value="DUF7848"/>
</dbReference>
<feature type="domain" description="DUF7848" evidence="1">
    <location>
        <begin position="3"/>
        <end position="86"/>
    </location>
</feature>
<keyword evidence="3" id="KW-1185">Reference proteome</keyword>
<reference evidence="2" key="1">
    <citation type="journal article" date="2014" name="Int. J. Syst. Evol. Microbiol.">
        <title>Complete genome sequence of Corynebacterium casei LMG S-19264T (=DSM 44701T), isolated from a smear-ripened cheese.</title>
        <authorList>
            <consortium name="US DOE Joint Genome Institute (JGI-PGF)"/>
            <person name="Walter F."/>
            <person name="Albersmeier A."/>
            <person name="Kalinowski J."/>
            <person name="Ruckert C."/>
        </authorList>
    </citation>
    <scope>NUCLEOTIDE SEQUENCE</scope>
    <source>
        <strain evidence="2">CGMCC 4.7272</strain>
    </source>
</reference>
<name>A0A917KQX8_9ACTN</name>
<sequence>MTTTTRRTFRFVNWTLRPDQDDDAPPLMYGFRCLALTDDDTGCAAKSSLSKDPTEPQTWAFAHRREHPEHTSYAEVIERPWVMWREGST</sequence>